<accession>A0ABV0J2U6</accession>
<dbReference type="RefSeq" id="WP_190431791.1">
    <property type="nucleotide sequence ID" value="NZ_JAMPKM010000001.1"/>
</dbReference>
<feature type="compositionally biased region" description="Polar residues" evidence="1">
    <location>
        <begin position="450"/>
        <end position="469"/>
    </location>
</feature>
<evidence type="ECO:0000313" key="3">
    <source>
        <dbReference type="Proteomes" id="UP001464891"/>
    </source>
</evidence>
<dbReference type="InterPro" id="IPR027417">
    <property type="entry name" value="P-loop_NTPase"/>
</dbReference>
<dbReference type="SUPFAM" id="SSF52540">
    <property type="entry name" value="P-loop containing nucleoside triphosphate hydrolases"/>
    <property type="match status" value="1"/>
</dbReference>
<dbReference type="EMBL" id="JAMPKM010000001">
    <property type="protein sequence ID" value="MEP0816100.1"/>
    <property type="molecule type" value="Genomic_DNA"/>
</dbReference>
<organism evidence="2 3">
    <name type="scientific">Trichocoleus desertorum GB2-A4</name>
    <dbReference type="NCBI Taxonomy" id="2933944"/>
    <lineage>
        <taxon>Bacteria</taxon>
        <taxon>Bacillati</taxon>
        <taxon>Cyanobacteriota</taxon>
        <taxon>Cyanophyceae</taxon>
        <taxon>Leptolyngbyales</taxon>
        <taxon>Trichocoleusaceae</taxon>
        <taxon>Trichocoleus</taxon>
    </lineage>
</organism>
<feature type="region of interest" description="Disordered" evidence="1">
    <location>
        <begin position="450"/>
        <end position="478"/>
    </location>
</feature>
<evidence type="ECO:0000313" key="2">
    <source>
        <dbReference type="EMBL" id="MEP0816100.1"/>
    </source>
</evidence>
<comment type="caution">
    <text evidence="2">The sequence shown here is derived from an EMBL/GenBank/DDBJ whole genome shotgun (WGS) entry which is preliminary data.</text>
</comment>
<keyword evidence="3" id="KW-1185">Reference proteome</keyword>
<gene>
    <name evidence="2" type="ORF">NC998_03205</name>
</gene>
<dbReference type="Proteomes" id="UP001464891">
    <property type="component" value="Unassembled WGS sequence"/>
</dbReference>
<protein>
    <submittedName>
        <fullName evidence="2">Recombinase family protein</fullName>
    </submittedName>
</protein>
<proteinExistence type="predicted"/>
<sequence>MAADSVWIVGPTRSGKTTYLVNQFKAWVQAGLGENRDRPPVPMKEGRPVSERLQQLMVERSQRSQMQQTASAILVFAATGDNRLELVDRLTSVTQGECPIQSATPIGFFQDEVLLFWPLLVEQLQLKAQFPVRLRPENEQELATRLWRSQLTPEVLQRSGVGEYRLVRRLLDWLQLAALAGTATEDIPGIVEVGLSGQDSALFGELLCQWRSWCLERGLLTYGLLCELYWRYLLPNPTYQQHLSRRYQAVLADDVDNYPAIARQLFECLLDHGAVGAFTYNPSGGIRLGLGADPQHLGDLATRCRVMELSANVNPGLANQVGLSVVEVVTDPLFLTQLPEAVQSLQTTSRAQLLRQTAQAIVEAVESGQAQPHEIAVIGPGVDAIARYTLREILGKHGIAVESINDQRPLASSAMVRALLTLLTLVYPNLGRLINRDAVAEMLVVLSQTPHPEGQDSASTNSKTSSHPTGTPKANILHPSIDPVRAGLLADHCFEPHPDSPRLLPTTEFPRWDRLGYEATKAYDEIVQWIETQKLQQEQHLVPGAIAILDRAMQKFLWNGSHLPFDQLATLRELMETAQHYWEVDARLRQSENADTPASVTVSNFIQLLRGGTITADPYPVRTGRTANQAVTLATIFQYCSNRLSHRWQFWLDAGSPRWLTGSETLFGAPLFLRSWSGTPWTEADSMAALERRLQRILLDLLGRAGDRVFLCHSDLATNGQEQIGTLLSLVNASVPMVTEPMATEDALMASSTSP</sequence>
<reference evidence="2 3" key="1">
    <citation type="submission" date="2022-04" db="EMBL/GenBank/DDBJ databases">
        <title>Positive selection, recombination, and allopatry shape intraspecific diversity of widespread and dominant cyanobacteria.</title>
        <authorList>
            <person name="Wei J."/>
            <person name="Shu W."/>
            <person name="Hu C."/>
        </authorList>
    </citation>
    <scope>NUCLEOTIDE SEQUENCE [LARGE SCALE GENOMIC DNA]</scope>
    <source>
        <strain evidence="2 3">GB2-A4</strain>
    </source>
</reference>
<name>A0ABV0J2U6_9CYAN</name>
<evidence type="ECO:0000256" key="1">
    <source>
        <dbReference type="SAM" id="MobiDB-lite"/>
    </source>
</evidence>